<dbReference type="Gene3D" id="3.30.910.20">
    <property type="entry name" value="Skp domain"/>
    <property type="match status" value="1"/>
</dbReference>
<proteinExistence type="inferred from homology"/>
<evidence type="ECO:0000256" key="5">
    <source>
        <dbReference type="SAM" id="SignalP"/>
    </source>
</evidence>
<keyword evidence="7" id="KW-1185">Reference proteome</keyword>
<evidence type="ECO:0000256" key="3">
    <source>
        <dbReference type="SAM" id="Coils"/>
    </source>
</evidence>
<evidence type="ECO:0000313" key="7">
    <source>
        <dbReference type="Proteomes" id="UP000467322"/>
    </source>
</evidence>
<protein>
    <submittedName>
        <fullName evidence="6">OmpH family outer membrane protein</fullName>
    </submittedName>
</protein>
<keyword evidence="2 5" id="KW-0732">Signal</keyword>
<dbReference type="InterPro" id="IPR005632">
    <property type="entry name" value="Chaperone_Skp"/>
</dbReference>
<comment type="caution">
    <text evidence="6">The sequence shown here is derived from an EMBL/GenBank/DDBJ whole genome shotgun (WGS) entry which is preliminary data.</text>
</comment>
<feature type="region of interest" description="Disordered" evidence="4">
    <location>
        <begin position="176"/>
        <end position="200"/>
    </location>
</feature>
<evidence type="ECO:0000256" key="1">
    <source>
        <dbReference type="ARBA" id="ARBA00009091"/>
    </source>
</evidence>
<dbReference type="EMBL" id="WTUX01000011">
    <property type="protein sequence ID" value="MZR13302.1"/>
    <property type="molecule type" value="Genomic_DNA"/>
</dbReference>
<name>A0A845M266_9RHOB</name>
<feature type="compositionally biased region" description="Low complexity" evidence="4">
    <location>
        <begin position="184"/>
        <end position="193"/>
    </location>
</feature>
<dbReference type="GO" id="GO:0005829">
    <property type="term" value="C:cytosol"/>
    <property type="evidence" value="ECO:0007669"/>
    <property type="project" value="TreeGrafter"/>
</dbReference>
<feature type="chain" id="PRO_5033059891" evidence="5">
    <location>
        <begin position="24"/>
        <end position="200"/>
    </location>
</feature>
<evidence type="ECO:0000256" key="4">
    <source>
        <dbReference type="SAM" id="MobiDB-lite"/>
    </source>
</evidence>
<dbReference type="Pfam" id="PF03938">
    <property type="entry name" value="OmpH"/>
    <property type="match status" value="1"/>
</dbReference>
<sequence length="200" mass="21842">MRHILILLATLAVLGTAGAPAPAQNLGQLVSPILTVDREALFERSQFGQRVSDDLEAESAALAEETRKIEQELEDEEQALTERRPSMSPEDFRAAADAFDEKVVNLREDRDAAQSDFLDRLDAAQRDFYNRIVPILGRLMQERGAVAVLEKRSVFLSVNAIDVTEEAIARIDEVLGDGSDLGDDAPAAPAPEATQRGSDN</sequence>
<evidence type="ECO:0000256" key="2">
    <source>
        <dbReference type="ARBA" id="ARBA00022729"/>
    </source>
</evidence>
<dbReference type="InterPro" id="IPR024930">
    <property type="entry name" value="Skp_dom_sf"/>
</dbReference>
<dbReference type="GO" id="GO:0051082">
    <property type="term" value="F:unfolded protein binding"/>
    <property type="evidence" value="ECO:0007669"/>
    <property type="project" value="InterPro"/>
</dbReference>
<dbReference type="GO" id="GO:0050821">
    <property type="term" value="P:protein stabilization"/>
    <property type="evidence" value="ECO:0007669"/>
    <property type="project" value="TreeGrafter"/>
</dbReference>
<feature type="signal peptide" evidence="5">
    <location>
        <begin position="1"/>
        <end position="23"/>
    </location>
</feature>
<dbReference type="SUPFAM" id="SSF111384">
    <property type="entry name" value="OmpH-like"/>
    <property type="match status" value="1"/>
</dbReference>
<dbReference type="PANTHER" id="PTHR35089:SF1">
    <property type="entry name" value="CHAPERONE PROTEIN SKP"/>
    <property type="match status" value="1"/>
</dbReference>
<dbReference type="SMART" id="SM00935">
    <property type="entry name" value="OmpH"/>
    <property type="match status" value="1"/>
</dbReference>
<accession>A0A845M266</accession>
<dbReference type="RefSeq" id="WP_161351399.1">
    <property type="nucleotide sequence ID" value="NZ_WTUX01000011.1"/>
</dbReference>
<comment type="similarity">
    <text evidence="1">Belongs to the Skp family.</text>
</comment>
<dbReference type="PANTHER" id="PTHR35089">
    <property type="entry name" value="CHAPERONE PROTEIN SKP"/>
    <property type="match status" value="1"/>
</dbReference>
<reference evidence="6 7" key="1">
    <citation type="submission" date="2019-12" db="EMBL/GenBank/DDBJ databases">
        <title>Maritimibacter sp. nov. sp. isolated from sea sand.</title>
        <authorList>
            <person name="Kim J."/>
            <person name="Jeong S.E."/>
            <person name="Jung H.S."/>
            <person name="Jeon C.O."/>
        </authorList>
    </citation>
    <scope>NUCLEOTIDE SEQUENCE [LARGE SCALE GENOMIC DNA]</scope>
    <source>
        <strain evidence="6 7">DP07</strain>
    </source>
</reference>
<keyword evidence="3" id="KW-0175">Coiled coil</keyword>
<dbReference type="Proteomes" id="UP000467322">
    <property type="component" value="Unassembled WGS sequence"/>
</dbReference>
<feature type="coiled-coil region" evidence="3">
    <location>
        <begin position="52"/>
        <end position="116"/>
    </location>
</feature>
<organism evidence="6 7">
    <name type="scientific">Maritimibacter harenae</name>
    <dbReference type="NCBI Taxonomy" id="2606218"/>
    <lineage>
        <taxon>Bacteria</taxon>
        <taxon>Pseudomonadati</taxon>
        <taxon>Pseudomonadota</taxon>
        <taxon>Alphaproteobacteria</taxon>
        <taxon>Rhodobacterales</taxon>
        <taxon>Roseobacteraceae</taxon>
        <taxon>Maritimibacter</taxon>
    </lineage>
</organism>
<dbReference type="AlphaFoldDB" id="A0A845M266"/>
<gene>
    <name evidence="6" type="ORF">GQE99_09750</name>
</gene>
<evidence type="ECO:0000313" key="6">
    <source>
        <dbReference type="EMBL" id="MZR13302.1"/>
    </source>
</evidence>